<evidence type="ECO:0000256" key="6">
    <source>
        <dbReference type="ARBA" id="ARBA00044633"/>
    </source>
</evidence>
<dbReference type="Gene3D" id="3.65.10.10">
    <property type="entry name" value="Enolpyruvate transferase domain"/>
    <property type="match status" value="2"/>
</dbReference>
<keyword evidence="3 7" id="KW-0028">Amino-acid biosynthesis</keyword>
<comment type="caution">
    <text evidence="7">Lacks conserved residue(s) required for the propagation of feature annotation.</text>
</comment>
<dbReference type="Proteomes" id="UP001240639">
    <property type="component" value="Unassembled WGS sequence"/>
</dbReference>
<feature type="binding site" evidence="7">
    <location>
        <position position="340"/>
    </location>
    <ligand>
        <name>3-phosphoshikimate</name>
        <dbReference type="ChEBI" id="CHEBI:145989"/>
    </ligand>
</feature>
<comment type="similarity">
    <text evidence="2 7">Belongs to the EPSP synthase family.</text>
</comment>
<reference evidence="9 10" key="1">
    <citation type="submission" date="2023-08" db="EMBL/GenBank/DDBJ databases">
        <title>genomic of G39.</title>
        <authorList>
            <person name="Wang Y."/>
        </authorList>
    </citation>
    <scope>NUCLEOTIDE SEQUENCE [LARGE SCALE GENOMIC DNA]</scope>
    <source>
        <strain evidence="9 10">G39</strain>
    </source>
</reference>
<dbReference type="InterPro" id="IPR006264">
    <property type="entry name" value="EPSP_synthase"/>
</dbReference>
<feature type="binding site" evidence="7">
    <location>
        <position position="21"/>
    </location>
    <ligand>
        <name>3-phosphoshikimate</name>
        <dbReference type="ChEBI" id="CHEBI:145989"/>
    </ligand>
</feature>
<dbReference type="CDD" id="cd01556">
    <property type="entry name" value="EPSP_synthase"/>
    <property type="match status" value="1"/>
</dbReference>
<evidence type="ECO:0000259" key="8">
    <source>
        <dbReference type="Pfam" id="PF00275"/>
    </source>
</evidence>
<dbReference type="PIRSF" id="PIRSF000505">
    <property type="entry name" value="EPSPS"/>
    <property type="match status" value="1"/>
</dbReference>
<feature type="binding site" evidence="7">
    <location>
        <position position="116"/>
    </location>
    <ligand>
        <name>phosphoenolpyruvate</name>
        <dbReference type="ChEBI" id="CHEBI:58702"/>
    </ligand>
</feature>
<keyword evidence="5 7" id="KW-0057">Aromatic amino acid biosynthesis</keyword>
<dbReference type="RefSeq" id="WP_305933497.1">
    <property type="nucleotide sequence ID" value="NZ_JAVAIM010000001.1"/>
</dbReference>
<feature type="binding site" evidence="7">
    <location>
        <position position="17"/>
    </location>
    <ligand>
        <name>3-phosphoshikimate</name>
        <dbReference type="ChEBI" id="CHEBI:145989"/>
    </ligand>
</feature>
<dbReference type="Pfam" id="PF00275">
    <property type="entry name" value="EPSP_synthase"/>
    <property type="match status" value="1"/>
</dbReference>
<dbReference type="PROSITE" id="PS00885">
    <property type="entry name" value="EPSP_SYNTHASE_2"/>
    <property type="match status" value="1"/>
</dbReference>
<dbReference type="GO" id="GO:0003866">
    <property type="term" value="F:3-phosphoshikimate 1-carboxyvinyltransferase activity"/>
    <property type="evidence" value="ECO:0007669"/>
    <property type="project" value="UniProtKB-EC"/>
</dbReference>
<comment type="pathway">
    <text evidence="1 7">Metabolic intermediate biosynthesis; chorismate biosynthesis; chorismate from D-erythrose 4-phosphate and phosphoenolpyruvate: step 6/7.</text>
</comment>
<feature type="binding site" evidence="7">
    <location>
        <position position="344"/>
    </location>
    <ligand>
        <name>phosphoenolpyruvate</name>
        <dbReference type="ChEBI" id="CHEBI:58702"/>
    </ligand>
</feature>
<dbReference type="EMBL" id="JAVAIM010000001">
    <property type="protein sequence ID" value="MDP4575497.1"/>
    <property type="molecule type" value="Genomic_DNA"/>
</dbReference>
<accession>A0ABT9HQS2</accession>
<dbReference type="InterPro" id="IPR036968">
    <property type="entry name" value="Enolpyruvate_Tfrase_sf"/>
</dbReference>
<evidence type="ECO:0000256" key="4">
    <source>
        <dbReference type="ARBA" id="ARBA00022679"/>
    </source>
</evidence>
<feature type="binding site" evidence="7">
    <location>
        <position position="313"/>
    </location>
    <ligand>
        <name>3-phosphoshikimate</name>
        <dbReference type="ChEBI" id="CHEBI:145989"/>
    </ligand>
</feature>
<evidence type="ECO:0000256" key="1">
    <source>
        <dbReference type="ARBA" id="ARBA00004811"/>
    </source>
</evidence>
<feature type="active site" description="Proton acceptor" evidence="7">
    <location>
        <position position="313"/>
    </location>
</feature>
<feature type="binding site" evidence="7">
    <location>
        <position position="16"/>
    </location>
    <ligand>
        <name>phosphoenolpyruvate</name>
        <dbReference type="ChEBI" id="CHEBI:58702"/>
    </ligand>
</feature>
<feature type="binding site" evidence="7">
    <location>
        <position position="16"/>
    </location>
    <ligand>
        <name>3-phosphoshikimate</name>
        <dbReference type="ChEBI" id="CHEBI:145989"/>
    </ligand>
</feature>
<feature type="binding site" evidence="7">
    <location>
        <position position="88"/>
    </location>
    <ligand>
        <name>phosphoenolpyruvate</name>
        <dbReference type="ChEBI" id="CHEBI:58702"/>
    </ligand>
</feature>
<feature type="binding site" evidence="7">
    <location>
        <position position="161"/>
    </location>
    <ligand>
        <name>3-phosphoshikimate</name>
        <dbReference type="ChEBI" id="CHEBI:145989"/>
    </ligand>
</feature>
<feature type="domain" description="Enolpyruvate transferase" evidence="8">
    <location>
        <begin position="3"/>
        <end position="423"/>
    </location>
</feature>
<evidence type="ECO:0000256" key="2">
    <source>
        <dbReference type="ARBA" id="ARBA00009948"/>
    </source>
</evidence>
<dbReference type="PANTHER" id="PTHR21090:SF5">
    <property type="entry name" value="PENTAFUNCTIONAL AROM POLYPEPTIDE"/>
    <property type="match status" value="1"/>
</dbReference>
<feature type="binding site" evidence="7">
    <location>
        <position position="163"/>
    </location>
    <ligand>
        <name>phosphoenolpyruvate</name>
        <dbReference type="ChEBI" id="CHEBI:58702"/>
    </ligand>
</feature>
<evidence type="ECO:0000256" key="5">
    <source>
        <dbReference type="ARBA" id="ARBA00023141"/>
    </source>
</evidence>
<organism evidence="9 10">
    <name type="scientific">Qipengyuania profundimaris</name>
    <dbReference type="NCBI Taxonomy" id="3067652"/>
    <lineage>
        <taxon>Bacteria</taxon>
        <taxon>Pseudomonadati</taxon>
        <taxon>Pseudomonadota</taxon>
        <taxon>Alphaproteobacteria</taxon>
        <taxon>Sphingomonadales</taxon>
        <taxon>Erythrobacteraceae</taxon>
        <taxon>Qipengyuania</taxon>
    </lineage>
</organism>
<feature type="binding site" evidence="7">
    <location>
        <position position="163"/>
    </location>
    <ligand>
        <name>3-phosphoshikimate</name>
        <dbReference type="ChEBI" id="CHEBI:145989"/>
    </ligand>
</feature>
<dbReference type="PROSITE" id="PS00104">
    <property type="entry name" value="EPSP_SYNTHASE_1"/>
    <property type="match status" value="1"/>
</dbReference>
<name>A0ABT9HQS2_9SPHN</name>
<proteinExistence type="inferred from homology"/>
<protein>
    <recommendedName>
        <fullName evidence="7">3-phosphoshikimate 1-carboxyvinyltransferase</fullName>
        <ecNumber evidence="7">2.5.1.19</ecNumber>
    </recommendedName>
    <alternativeName>
        <fullName evidence="7">5-enolpyruvylshikimate-3-phosphate synthase</fullName>
        <shortName evidence="7">EPSP synthase</shortName>
        <shortName evidence="7">EPSPS</shortName>
    </alternativeName>
</protein>
<feature type="binding site" evidence="7">
    <location>
        <position position="389"/>
    </location>
    <ligand>
        <name>phosphoenolpyruvate</name>
        <dbReference type="ChEBI" id="CHEBI:58702"/>
    </ligand>
</feature>
<gene>
    <name evidence="7 9" type="primary">aroA</name>
    <name evidence="9" type="ORF">Q9K02_10150</name>
</gene>
<keyword evidence="4 7" id="KW-0808">Transferase</keyword>
<dbReference type="PANTHER" id="PTHR21090">
    <property type="entry name" value="AROM/DEHYDROQUINATE SYNTHASE"/>
    <property type="match status" value="1"/>
</dbReference>
<dbReference type="HAMAP" id="MF_00210">
    <property type="entry name" value="EPSP_synth"/>
    <property type="match status" value="1"/>
</dbReference>
<evidence type="ECO:0000313" key="10">
    <source>
        <dbReference type="Proteomes" id="UP001240639"/>
    </source>
</evidence>
<sequence>MPSGPLTGRIRVPGDKSISHRALMFGALAVGRSRISGLLEGEDVLATAAALRAMGAVIERDGEDWVVDGVGVGTLLQPEQALDMGNSGTSTRLLMGLVASHGVTAAFTGDGSLSKRPMGRVIDPLSLMGASFTPSPGGTLPLMMEGIQPAVPIEYRLPVASAQVKSAVLLAGLNTPGTTTVIEPVPTRDHTERMLRGFGVDVQVEDVDGERRISVTGPVDMTPCDIVVPGDPSSAAFFAVAASIVPGSDLVIENVGLNPTRNGIFRVLEQMGASIDYLDEREVGGEPVADLRVRHARLKGVEVDPAIAPSMIDEFPVLFVAAALAEGTTVTSGLEELRVKESDRLSAMAAALANAGADLEERGDGLLIKGSGGEPLPDGGPVTTHLDHRIAMSMAVAGLFSATGVEIDSTEPIATSFPNFMDLLAESAA</sequence>
<keyword evidence="7" id="KW-0963">Cytoplasm</keyword>
<comment type="caution">
    <text evidence="9">The sequence shown here is derived from an EMBL/GenBank/DDBJ whole genome shotgun (WGS) entry which is preliminary data.</text>
</comment>
<dbReference type="InterPro" id="IPR001986">
    <property type="entry name" value="Enolpyruvate_Tfrase_dom"/>
</dbReference>
<evidence type="ECO:0000313" key="9">
    <source>
        <dbReference type="EMBL" id="MDP4575497.1"/>
    </source>
</evidence>
<dbReference type="InterPro" id="IPR013792">
    <property type="entry name" value="RNA3'P_cycl/enolpyr_Trfase_a/b"/>
</dbReference>
<comment type="subunit">
    <text evidence="7">Monomer.</text>
</comment>
<dbReference type="SUPFAM" id="SSF55205">
    <property type="entry name" value="EPT/RTPC-like"/>
    <property type="match status" value="1"/>
</dbReference>
<dbReference type="InterPro" id="IPR023193">
    <property type="entry name" value="EPSP_synthase_CS"/>
</dbReference>
<comment type="function">
    <text evidence="7">Catalyzes the transfer of the enolpyruvyl moiety of phosphoenolpyruvate (PEP) to the 5-hydroxyl of shikimate-3-phosphate (S3P) to produce enolpyruvyl shikimate-3-phosphate and inorganic phosphate.</text>
</comment>
<keyword evidence="10" id="KW-1185">Reference proteome</keyword>
<dbReference type="EC" id="2.5.1.19" evidence="7"/>
<evidence type="ECO:0000256" key="3">
    <source>
        <dbReference type="ARBA" id="ARBA00022605"/>
    </source>
</evidence>
<comment type="catalytic activity">
    <reaction evidence="6">
        <text>3-phosphoshikimate + phosphoenolpyruvate = 5-O-(1-carboxyvinyl)-3-phosphoshikimate + phosphate</text>
        <dbReference type="Rhea" id="RHEA:21256"/>
        <dbReference type="ChEBI" id="CHEBI:43474"/>
        <dbReference type="ChEBI" id="CHEBI:57701"/>
        <dbReference type="ChEBI" id="CHEBI:58702"/>
        <dbReference type="ChEBI" id="CHEBI:145989"/>
        <dbReference type="EC" id="2.5.1.19"/>
    </reaction>
    <physiologicalReaction direction="left-to-right" evidence="6">
        <dbReference type="Rhea" id="RHEA:21257"/>
    </physiologicalReaction>
</comment>
<evidence type="ECO:0000256" key="7">
    <source>
        <dbReference type="HAMAP-Rule" id="MF_00210"/>
    </source>
</evidence>
<comment type="subcellular location">
    <subcellularLocation>
        <location evidence="7">Cytoplasm</location>
    </subcellularLocation>
</comment>
<dbReference type="NCBIfam" id="TIGR01356">
    <property type="entry name" value="aroA"/>
    <property type="match status" value="1"/>
</dbReference>